<comment type="caution">
    <text evidence="2">The sequence shown here is derived from an EMBL/GenBank/DDBJ whole genome shotgun (WGS) entry which is preliminary data.</text>
</comment>
<evidence type="ECO:0000313" key="3">
    <source>
        <dbReference type="Proteomes" id="UP000019763"/>
    </source>
</evidence>
<evidence type="ECO:0000313" key="2">
    <source>
        <dbReference type="EMBL" id="EZG43549.1"/>
    </source>
</evidence>
<dbReference type="RefSeq" id="XP_011133220.1">
    <property type="nucleotide sequence ID" value="XM_011134918.1"/>
</dbReference>
<sequence>MYHGMVALLKRDRRKFVDRRGMEDEFRRRERELCALHKSDIDAVRHAAKRDMDLLLARHEEQLNRIQKESVSKVEKLAQEQTTRDELIGDLREQLKESMSKVEKLVQEQTTRDELIGALRERLKESMSKVEKLELSGSG</sequence>
<dbReference type="AlphaFoldDB" id="A0A023AY19"/>
<gene>
    <name evidence="2" type="ORF">GNI_167580</name>
</gene>
<dbReference type="VEuPathDB" id="CryptoDB:GNI_167580"/>
<feature type="coiled-coil region" evidence="1">
    <location>
        <begin position="49"/>
        <end position="136"/>
    </location>
</feature>
<name>A0A023AY19_GRENI</name>
<dbReference type="EMBL" id="AFNH02001253">
    <property type="protein sequence ID" value="EZG43549.1"/>
    <property type="molecule type" value="Genomic_DNA"/>
</dbReference>
<keyword evidence="1" id="KW-0175">Coiled coil</keyword>
<evidence type="ECO:0000256" key="1">
    <source>
        <dbReference type="SAM" id="Coils"/>
    </source>
</evidence>
<reference evidence="2" key="1">
    <citation type="submission" date="2013-12" db="EMBL/GenBank/DDBJ databases">
        <authorList>
            <person name="Omoto C.K."/>
            <person name="Sibley D."/>
            <person name="Venepally P."/>
            <person name="Hadjithomas M."/>
            <person name="Karamycheva S."/>
            <person name="Brunk B."/>
            <person name="Roos D."/>
            <person name="Caler E."/>
            <person name="Lorenzi H."/>
        </authorList>
    </citation>
    <scope>NUCLEOTIDE SEQUENCE</scope>
</reference>
<proteinExistence type="predicted"/>
<accession>A0A023AY19</accession>
<protein>
    <submittedName>
        <fullName evidence="2">Uncharacterized protein</fullName>
    </submittedName>
</protein>
<dbReference type="GeneID" id="22915762"/>
<dbReference type="Proteomes" id="UP000019763">
    <property type="component" value="Unassembled WGS sequence"/>
</dbReference>
<keyword evidence="3" id="KW-1185">Reference proteome</keyword>
<organism evidence="2 3">
    <name type="scientific">Gregarina niphandrodes</name>
    <name type="common">Septate eugregarine</name>
    <dbReference type="NCBI Taxonomy" id="110365"/>
    <lineage>
        <taxon>Eukaryota</taxon>
        <taxon>Sar</taxon>
        <taxon>Alveolata</taxon>
        <taxon>Apicomplexa</taxon>
        <taxon>Conoidasida</taxon>
        <taxon>Gregarinasina</taxon>
        <taxon>Eugregarinorida</taxon>
        <taxon>Gregarinidae</taxon>
        <taxon>Gregarina</taxon>
    </lineage>
</organism>